<organism evidence="1 2">
    <name type="scientific">Irpex rosettiformis</name>
    <dbReference type="NCBI Taxonomy" id="378272"/>
    <lineage>
        <taxon>Eukaryota</taxon>
        <taxon>Fungi</taxon>
        <taxon>Dikarya</taxon>
        <taxon>Basidiomycota</taxon>
        <taxon>Agaricomycotina</taxon>
        <taxon>Agaricomycetes</taxon>
        <taxon>Polyporales</taxon>
        <taxon>Irpicaceae</taxon>
        <taxon>Irpex</taxon>
    </lineage>
</organism>
<dbReference type="Proteomes" id="UP001055072">
    <property type="component" value="Unassembled WGS sequence"/>
</dbReference>
<evidence type="ECO:0000313" key="1">
    <source>
        <dbReference type="EMBL" id="KAI0092082.1"/>
    </source>
</evidence>
<reference evidence="1" key="1">
    <citation type="journal article" date="2021" name="Environ. Microbiol.">
        <title>Gene family expansions and transcriptome signatures uncover fungal adaptations to wood decay.</title>
        <authorList>
            <person name="Hage H."/>
            <person name="Miyauchi S."/>
            <person name="Viragh M."/>
            <person name="Drula E."/>
            <person name="Min B."/>
            <person name="Chaduli D."/>
            <person name="Navarro D."/>
            <person name="Favel A."/>
            <person name="Norest M."/>
            <person name="Lesage-Meessen L."/>
            <person name="Balint B."/>
            <person name="Merenyi Z."/>
            <person name="de Eugenio L."/>
            <person name="Morin E."/>
            <person name="Martinez A.T."/>
            <person name="Baldrian P."/>
            <person name="Stursova M."/>
            <person name="Martinez M.J."/>
            <person name="Novotny C."/>
            <person name="Magnuson J.K."/>
            <person name="Spatafora J.W."/>
            <person name="Maurice S."/>
            <person name="Pangilinan J."/>
            <person name="Andreopoulos W."/>
            <person name="LaButti K."/>
            <person name="Hundley H."/>
            <person name="Na H."/>
            <person name="Kuo A."/>
            <person name="Barry K."/>
            <person name="Lipzen A."/>
            <person name="Henrissat B."/>
            <person name="Riley R."/>
            <person name="Ahrendt S."/>
            <person name="Nagy L.G."/>
            <person name="Grigoriev I.V."/>
            <person name="Martin F."/>
            <person name="Rosso M.N."/>
        </authorList>
    </citation>
    <scope>NUCLEOTIDE SEQUENCE</scope>
    <source>
        <strain evidence="1">CBS 384.51</strain>
    </source>
</reference>
<protein>
    <submittedName>
        <fullName evidence="1">Uncharacterized protein</fullName>
    </submittedName>
</protein>
<name>A0ACB8UCQ5_9APHY</name>
<keyword evidence="2" id="KW-1185">Reference proteome</keyword>
<comment type="caution">
    <text evidence="1">The sequence shown here is derived from an EMBL/GenBank/DDBJ whole genome shotgun (WGS) entry which is preliminary data.</text>
</comment>
<proteinExistence type="predicted"/>
<gene>
    <name evidence="1" type="ORF">BDY19DRAFT_990825</name>
</gene>
<sequence length="319" mass="35708">MAQPPTVMPQEMMPPQPHQQQITPLQNINTYYPETPGDLSGGLPINLDSLRDGPPGSKPFYPYSTLIRYAIKGAPNQKLLLEDIYYAIESRFPYFRTAPPGWKNSVRHNLSLNPCFEKVPRPLTDRGKGSYWTVNDNVDPRTGVHRVRKKKPKGKGRSQSNSDQQTEQQGESQPEDLDYPQADAQQFQEQNFVPPAIVPNEAGPSGRPAVPPPGFPQPYGTFDPAFGYPAAMRYPPLYPNETLEFDEHGQVDWAAMWHKELQGLVAITEEQDKSGSADQEWYRGMLTRLRTAMMTPDQPMPPPTHMSGAAGNASTVPEH</sequence>
<evidence type="ECO:0000313" key="2">
    <source>
        <dbReference type="Proteomes" id="UP001055072"/>
    </source>
</evidence>
<accession>A0ACB8UCQ5</accession>
<dbReference type="EMBL" id="MU274904">
    <property type="protein sequence ID" value="KAI0092082.1"/>
    <property type="molecule type" value="Genomic_DNA"/>
</dbReference>